<gene>
    <name evidence="1" type="ORF">L6164_005045</name>
</gene>
<evidence type="ECO:0000313" key="2">
    <source>
        <dbReference type="Proteomes" id="UP000828941"/>
    </source>
</evidence>
<keyword evidence="2" id="KW-1185">Reference proteome</keyword>
<protein>
    <submittedName>
        <fullName evidence="1">Uncharacterized protein</fullName>
    </submittedName>
</protein>
<name>A0ACB9PVG8_BAUVA</name>
<organism evidence="1 2">
    <name type="scientific">Bauhinia variegata</name>
    <name type="common">Purple orchid tree</name>
    <name type="synonym">Phanera variegata</name>
    <dbReference type="NCBI Taxonomy" id="167791"/>
    <lineage>
        <taxon>Eukaryota</taxon>
        <taxon>Viridiplantae</taxon>
        <taxon>Streptophyta</taxon>
        <taxon>Embryophyta</taxon>
        <taxon>Tracheophyta</taxon>
        <taxon>Spermatophyta</taxon>
        <taxon>Magnoliopsida</taxon>
        <taxon>eudicotyledons</taxon>
        <taxon>Gunneridae</taxon>
        <taxon>Pentapetalae</taxon>
        <taxon>rosids</taxon>
        <taxon>fabids</taxon>
        <taxon>Fabales</taxon>
        <taxon>Fabaceae</taxon>
        <taxon>Cercidoideae</taxon>
        <taxon>Cercideae</taxon>
        <taxon>Bauhiniinae</taxon>
        <taxon>Bauhinia</taxon>
    </lineage>
</organism>
<dbReference type="Proteomes" id="UP000828941">
    <property type="component" value="Chromosome 3"/>
</dbReference>
<reference evidence="1 2" key="1">
    <citation type="journal article" date="2022" name="DNA Res.">
        <title>Chromosomal-level genome assembly of the orchid tree Bauhinia variegata (Leguminosae; Cercidoideae) supports the allotetraploid origin hypothesis of Bauhinia.</title>
        <authorList>
            <person name="Zhong Y."/>
            <person name="Chen Y."/>
            <person name="Zheng D."/>
            <person name="Pang J."/>
            <person name="Liu Y."/>
            <person name="Luo S."/>
            <person name="Meng S."/>
            <person name="Qian L."/>
            <person name="Wei D."/>
            <person name="Dai S."/>
            <person name="Zhou R."/>
        </authorList>
    </citation>
    <scope>NUCLEOTIDE SEQUENCE [LARGE SCALE GENOMIC DNA]</scope>
    <source>
        <strain evidence="1">BV-YZ2020</strain>
    </source>
</reference>
<evidence type="ECO:0000313" key="1">
    <source>
        <dbReference type="EMBL" id="KAI4350600.1"/>
    </source>
</evidence>
<accession>A0ACB9PVG8</accession>
<comment type="caution">
    <text evidence="1">The sequence shown here is derived from an EMBL/GenBank/DDBJ whole genome shotgun (WGS) entry which is preliminary data.</text>
</comment>
<sequence length="233" mass="27638">MLVDGIDAEILNWVKEEKYIILYGSGDVDWTRKFVKEAWRVGMATWIPLQMAYIGKRNNWKQVQRVLDAIIVEELNTRYWPSEIMIWFFWTRLESMLFSKFQLQQADDHDIFIQEIKKLLSYDKQDGWFILAKGSRIVVNGHANTGLQTLIEYDNMWKEHANKQGFEHAFEQHYRKLHTSANNPCCRFTLSHAMGRIPDELRCPECHQQMKMLPMSTFKCCHDKNLDDSLVKT</sequence>
<dbReference type="EMBL" id="CM039428">
    <property type="protein sequence ID" value="KAI4350600.1"/>
    <property type="molecule type" value="Genomic_DNA"/>
</dbReference>
<proteinExistence type="predicted"/>